<evidence type="ECO:0000256" key="5">
    <source>
        <dbReference type="SAM" id="Phobius"/>
    </source>
</evidence>
<comment type="caution">
    <text evidence="6">The sequence shown here is derived from an EMBL/GenBank/DDBJ whole genome shotgun (WGS) entry which is preliminary data.</text>
</comment>
<feature type="transmembrane region" description="Helical" evidence="5">
    <location>
        <begin position="146"/>
        <end position="163"/>
    </location>
</feature>
<dbReference type="PANTHER" id="PTHR35529:SF1">
    <property type="entry name" value="MANGANESE EFFLUX PUMP MNTP-RELATED"/>
    <property type="match status" value="1"/>
</dbReference>
<feature type="transmembrane region" description="Helical" evidence="5">
    <location>
        <begin position="115"/>
        <end position="134"/>
    </location>
</feature>
<dbReference type="PANTHER" id="PTHR35529">
    <property type="entry name" value="MANGANESE EFFLUX PUMP MNTP-RELATED"/>
    <property type="match status" value="1"/>
</dbReference>
<keyword evidence="3 5" id="KW-1133">Transmembrane helix</keyword>
<keyword evidence="4 5" id="KW-0472">Membrane</keyword>
<proteinExistence type="predicted"/>
<feature type="transmembrane region" description="Helical" evidence="5">
    <location>
        <begin position="28"/>
        <end position="53"/>
    </location>
</feature>
<evidence type="ECO:0000256" key="4">
    <source>
        <dbReference type="ARBA" id="ARBA00023136"/>
    </source>
</evidence>
<dbReference type="EMBL" id="JAKZFC010000001">
    <property type="protein sequence ID" value="MCH7320557.1"/>
    <property type="molecule type" value="Genomic_DNA"/>
</dbReference>
<keyword evidence="2 5" id="KW-0812">Transmembrane</keyword>
<evidence type="ECO:0000313" key="6">
    <source>
        <dbReference type="EMBL" id="MCH7320557.1"/>
    </source>
</evidence>
<keyword evidence="7" id="KW-1185">Reference proteome</keyword>
<feature type="transmembrane region" description="Helical" evidence="5">
    <location>
        <begin position="59"/>
        <end position="77"/>
    </location>
</feature>
<dbReference type="Pfam" id="PF02659">
    <property type="entry name" value="Mntp"/>
    <property type="match status" value="1"/>
</dbReference>
<evidence type="ECO:0000256" key="1">
    <source>
        <dbReference type="ARBA" id="ARBA00022475"/>
    </source>
</evidence>
<feature type="transmembrane region" description="Helical" evidence="5">
    <location>
        <begin position="6"/>
        <end position="21"/>
    </location>
</feature>
<dbReference type="InterPro" id="IPR003810">
    <property type="entry name" value="Mntp/YtaF"/>
</dbReference>
<sequence length="164" mass="18312">MQEIIAGILMSFDVVALYLVANNVKYKWLLASWTACLHMVFPLIGFYCGQWLADLLVQWSNSISLLLLFFIGLQLLLSRENENFPAKTLPIIAIFASFDTFSVSLSFGMLNLDKYTFILSAGISTLILSYMALIIAQKNTILKNGLLKKLAGLLLIIMSVLLLI</sequence>
<name>A0ABS9U8A1_9BACL</name>
<keyword evidence="1" id="KW-1003">Cell membrane</keyword>
<accession>A0ABS9U8A1</accession>
<evidence type="ECO:0000313" key="7">
    <source>
        <dbReference type="Proteomes" id="UP001316087"/>
    </source>
</evidence>
<protein>
    <submittedName>
        <fullName evidence="6">Manganese efflux pump MntP family protein</fullName>
    </submittedName>
</protein>
<dbReference type="Proteomes" id="UP001316087">
    <property type="component" value="Unassembled WGS sequence"/>
</dbReference>
<dbReference type="RefSeq" id="WP_241367571.1">
    <property type="nucleotide sequence ID" value="NZ_JAKZFC010000001.1"/>
</dbReference>
<evidence type="ECO:0000256" key="3">
    <source>
        <dbReference type="ARBA" id="ARBA00022989"/>
    </source>
</evidence>
<reference evidence="6 7" key="1">
    <citation type="submission" date="2022-03" db="EMBL/GenBank/DDBJ databases">
        <authorList>
            <person name="Jo J.-H."/>
            <person name="Im W.-T."/>
        </authorList>
    </citation>
    <scope>NUCLEOTIDE SEQUENCE [LARGE SCALE GENOMIC DNA]</scope>
    <source>
        <strain evidence="6 7">MA9</strain>
    </source>
</reference>
<organism evidence="6 7">
    <name type="scientific">Solibacillus palustris</name>
    <dbReference type="NCBI Taxonomy" id="2908203"/>
    <lineage>
        <taxon>Bacteria</taxon>
        <taxon>Bacillati</taxon>
        <taxon>Bacillota</taxon>
        <taxon>Bacilli</taxon>
        <taxon>Bacillales</taxon>
        <taxon>Caryophanaceae</taxon>
        <taxon>Solibacillus</taxon>
    </lineage>
</organism>
<feature type="transmembrane region" description="Helical" evidence="5">
    <location>
        <begin position="89"/>
        <end position="109"/>
    </location>
</feature>
<evidence type="ECO:0000256" key="2">
    <source>
        <dbReference type="ARBA" id="ARBA00022692"/>
    </source>
</evidence>
<gene>
    <name evidence="6" type="ORF">LZ480_01550</name>
</gene>